<sequence>MVSTRRGTVATPAAAEEPARGNARADADADGGGRENSDQGMAMGMGMANPATLEERGKTGAEARPEACAGETMARKEASKESCEVREHRTPPPEGRGGVQTRARKRSARLARNASSPTATGKTSTRARTASPPAAKAPRVQHKTSKAVVTPLHETNRKFALRKQQQAGPEMKKPPQGVLKKSSAFASSASSSSRSSRAKAGRTSVLSLSTSLAENGVGSETRRRVSSRLISSSKRRRVEFSSVEIHEMHVTIGESSVPNDGGPPIGISPRLKRSIIHNVDSFEAERLTGRRSADSVGSPLQQRISQERYKIEGRLPAALRREMLVRVAAEEEFIARAEAESQEIQRHREHTNMVDPFDTFFPGAYSDEPATYADSGEYAVSGTEAVEREVTSGRKFFGVADLF</sequence>
<gene>
    <name evidence="2" type="ORF">FCC1311_049802</name>
</gene>
<feature type="compositionally biased region" description="Basic and acidic residues" evidence="1">
    <location>
        <begin position="17"/>
        <end position="37"/>
    </location>
</feature>
<feature type="compositionally biased region" description="Basic and acidic residues" evidence="1">
    <location>
        <begin position="73"/>
        <end position="91"/>
    </location>
</feature>
<name>A0A2R5GEM9_9STRA</name>
<accession>A0A2R5GEM9</accession>
<evidence type="ECO:0000256" key="1">
    <source>
        <dbReference type="SAM" id="MobiDB-lite"/>
    </source>
</evidence>
<keyword evidence="3" id="KW-1185">Reference proteome</keyword>
<protein>
    <submittedName>
        <fullName evidence="2">Uncharacterized protein</fullName>
    </submittedName>
</protein>
<organism evidence="2 3">
    <name type="scientific">Hondaea fermentalgiana</name>
    <dbReference type="NCBI Taxonomy" id="2315210"/>
    <lineage>
        <taxon>Eukaryota</taxon>
        <taxon>Sar</taxon>
        <taxon>Stramenopiles</taxon>
        <taxon>Bigyra</taxon>
        <taxon>Labyrinthulomycetes</taxon>
        <taxon>Thraustochytrida</taxon>
        <taxon>Thraustochytriidae</taxon>
        <taxon>Hondaea</taxon>
    </lineage>
</organism>
<feature type="compositionally biased region" description="Basic and acidic residues" evidence="1">
    <location>
        <begin position="53"/>
        <end position="65"/>
    </location>
</feature>
<dbReference type="AlphaFoldDB" id="A0A2R5GEM9"/>
<dbReference type="InParanoid" id="A0A2R5GEM9"/>
<evidence type="ECO:0000313" key="2">
    <source>
        <dbReference type="EMBL" id="GBG28759.1"/>
    </source>
</evidence>
<feature type="compositionally biased region" description="Polar residues" evidence="1">
    <location>
        <begin position="113"/>
        <end position="128"/>
    </location>
</feature>
<feature type="compositionally biased region" description="Low complexity" evidence="1">
    <location>
        <begin position="180"/>
        <end position="195"/>
    </location>
</feature>
<dbReference type="Proteomes" id="UP000241890">
    <property type="component" value="Unassembled WGS sequence"/>
</dbReference>
<feature type="region of interest" description="Disordered" evidence="1">
    <location>
        <begin position="1"/>
        <end position="204"/>
    </location>
</feature>
<comment type="caution">
    <text evidence="2">The sequence shown here is derived from an EMBL/GenBank/DDBJ whole genome shotgun (WGS) entry which is preliminary data.</text>
</comment>
<dbReference type="EMBL" id="BEYU01000048">
    <property type="protein sequence ID" value="GBG28759.1"/>
    <property type="molecule type" value="Genomic_DNA"/>
</dbReference>
<proteinExistence type="predicted"/>
<evidence type="ECO:0000313" key="3">
    <source>
        <dbReference type="Proteomes" id="UP000241890"/>
    </source>
</evidence>
<reference evidence="2 3" key="1">
    <citation type="submission" date="2017-12" db="EMBL/GenBank/DDBJ databases">
        <title>Sequencing, de novo assembly and annotation of complete genome of a new Thraustochytrid species, strain FCC1311.</title>
        <authorList>
            <person name="Sedici K."/>
            <person name="Godart F."/>
            <person name="Aiese Cigliano R."/>
            <person name="Sanseverino W."/>
            <person name="Barakat M."/>
            <person name="Ortet P."/>
            <person name="Marechal E."/>
            <person name="Cagnac O."/>
            <person name="Amato A."/>
        </authorList>
    </citation>
    <scope>NUCLEOTIDE SEQUENCE [LARGE SCALE GENOMIC DNA]</scope>
</reference>